<protein>
    <submittedName>
        <fullName evidence="1">Uncharacterized protein</fullName>
    </submittedName>
</protein>
<dbReference type="Proteomes" id="UP000187203">
    <property type="component" value="Unassembled WGS sequence"/>
</dbReference>
<proteinExistence type="predicted"/>
<gene>
    <name evidence="1" type="ORF">COLO4_18065</name>
</gene>
<keyword evidence="2" id="KW-1185">Reference proteome</keyword>
<reference evidence="2" key="1">
    <citation type="submission" date="2013-09" db="EMBL/GenBank/DDBJ databases">
        <title>Corchorus olitorius genome sequencing.</title>
        <authorList>
            <person name="Alam M."/>
            <person name="Haque M.S."/>
            <person name="Islam M.S."/>
            <person name="Emdad E.M."/>
            <person name="Islam M.M."/>
            <person name="Ahmed B."/>
            <person name="Halim A."/>
            <person name="Hossen Q.M.M."/>
            <person name="Hossain M.Z."/>
            <person name="Ahmed R."/>
            <person name="Khan M.M."/>
            <person name="Islam R."/>
            <person name="Rashid M.M."/>
            <person name="Khan S.A."/>
            <person name="Rahman M.S."/>
            <person name="Alam M."/>
            <person name="Yahiya A.S."/>
            <person name="Khan M.S."/>
            <person name="Azam M.S."/>
            <person name="Haque T."/>
            <person name="Lashkar M.Z.H."/>
            <person name="Akhand A.I."/>
            <person name="Morshed G."/>
            <person name="Roy S."/>
            <person name="Uddin K.S."/>
            <person name="Rabeya T."/>
            <person name="Hossain A.S."/>
            <person name="Chowdhury A."/>
            <person name="Snigdha A.R."/>
            <person name="Mortoza M.S."/>
            <person name="Matin S.A."/>
            <person name="Hoque S.M.E."/>
            <person name="Islam M.K."/>
            <person name="Roy D.K."/>
            <person name="Haider R."/>
            <person name="Moosa M.M."/>
            <person name="Elias S.M."/>
            <person name="Hasan A.M."/>
            <person name="Jahan S."/>
            <person name="Shafiuddin M."/>
            <person name="Mahmood N."/>
            <person name="Shommy N.S."/>
        </authorList>
    </citation>
    <scope>NUCLEOTIDE SEQUENCE [LARGE SCALE GENOMIC DNA]</scope>
    <source>
        <strain evidence="2">cv. O-4</strain>
    </source>
</reference>
<dbReference type="EMBL" id="AWUE01016420">
    <property type="protein sequence ID" value="OMO91837.1"/>
    <property type="molecule type" value="Genomic_DNA"/>
</dbReference>
<organism evidence="1 2">
    <name type="scientific">Corchorus olitorius</name>
    <dbReference type="NCBI Taxonomy" id="93759"/>
    <lineage>
        <taxon>Eukaryota</taxon>
        <taxon>Viridiplantae</taxon>
        <taxon>Streptophyta</taxon>
        <taxon>Embryophyta</taxon>
        <taxon>Tracheophyta</taxon>
        <taxon>Spermatophyta</taxon>
        <taxon>Magnoliopsida</taxon>
        <taxon>eudicotyledons</taxon>
        <taxon>Gunneridae</taxon>
        <taxon>Pentapetalae</taxon>
        <taxon>rosids</taxon>
        <taxon>malvids</taxon>
        <taxon>Malvales</taxon>
        <taxon>Malvaceae</taxon>
        <taxon>Grewioideae</taxon>
        <taxon>Apeibeae</taxon>
        <taxon>Corchorus</taxon>
    </lineage>
</organism>
<evidence type="ECO:0000313" key="1">
    <source>
        <dbReference type="EMBL" id="OMO91837.1"/>
    </source>
</evidence>
<accession>A0A1R3JAL4</accession>
<evidence type="ECO:0000313" key="2">
    <source>
        <dbReference type="Proteomes" id="UP000187203"/>
    </source>
</evidence>
<name>A0A1R3JAL4_9ROSI</name>
<sequence>MALWWLGQITNFVVDRLFNPKYVGFESSRP</sequence>
<dbReference type="AlphaFoldDB" id="A0A1R3JAL4"/>
<comment type="caution">
    <text evidence="1">The sequence shown here is derived from an EMBL/GenBank/DDBJ whole genome shotgun (WGS) entry which is preliminary data.</text>
</comment>